<protein>
    <submittedName>
        <fullName evidence="3">Ureidoacrylate peracid hydrolase</fullName>
        <ecNumber evidence="3">3.5.1.110</ecNumber>
    </submittedName>
</protein>
<keyword evidence="4" id="KW-1185">Reference proteome</keyword>
<comment type="caution">
    <text evidence="3">The sequence shown here is derived from an EMBL/GenBank/DDBJ whole genome shotgun (WGS) entry which is preliminary data.</text>
</comment>
<dbReference type="EMBL" id="JBEPSH010000006">
    <property type="protein sequence ID" value="MET4578076.1"/>
    <property type="molecule type" value="Genomic_DNA"/>
</dbReference>
<evidence type="ECO:0000313" key="3">
    <source>
        <dbReference type="EMBL" id="MET4578076.1"/>
    </source>
</evidence>
<dbReference type="InterPro" id="IPR000868">
    <property type="entry name" value="Isochorismatase-like_dom"/>
</dbReference>
<reference evidence="3 4" key="1">
    <citation type="submission" date="2024-06" db="EMBL/GenBank/DDBJ databases">
        <title>Sorghum-associated microbial communities from plants grown in Nebraska, USA.</title>
        <authorList>
            <person name="Schachtman D."/>
        </authorList>
    </citation>
    <scope>NUCLEOTIDE SEQUENCE [LARGE SCALE GENOMIC DNA]</scope>
    <source>
        <strain evidence="3 4">2709</strain>
    </source>
</reference>
<name>A0ABV2QAK9_9BURK</name>
<dbReference type="Gene3D" id="3.40.50.850">
    <property type="entry name" value="Isochorismatase-like"/>
    <property type="match status" value="1"/>
</dbReference>
<evidence type="ECO:0000259" key="2">
    <source>
        <dbReference type="Pfam" id="PF00857"/>
    </source>
</evidence>
<dbReference type="SUPFAM" id="SSF52499">
    <property type="entry name" value="Isochorismatase-like hydrolases"/>
    <property type="match status" value="1"/>
</dbReference>
<dbReference type="EC" id="3.5.1.110" evidence="3"/>
<dbReference type="Pfam" id="PF00857">
    <property type="entry name" value="Isochorismatase"/>
    <property type="match status" value="1"/>
</dbReference>
<organism evidence="3 4">
    <name type="scientific">Ottowia thiooxydans</name>
    <dbReference type="NCBI Taxonomy" id="219182"/>
    <lineage>
        <taxon>Bacteria</taxon>
        <taxon>Pseudomonadati</taxon>
        <taxon>Pseudomonadota</taxon>
        <taxon>Betaproteobacteria</taxon>
        <taxon>Burkholderiales</taxon>
        <taxon>Comamonadaceae</taxon>
        <taxon>Ottowia</taxon>
    </lineage>
</organism>
<dbReference type="CDD" id="cd00431">
    <property type="entry name" value="cysteine_hydrolases"/>
    <property type="match status" value="1"/>
</dbReference>
<dbReference type="GO" id="GO:0016787">
    <property type="term" value="F:hydrolase activity"/>
    <property type="evidence" value="ECO:0007669"/>
    <property type="project" value="UniProtKB-KW"/>
</dbReference>
<proteinExistence type="predicted"/>
<feature type="domain" description="Isochorismatase-like" evidence="2">
    <location>
        <begin position="44"/>
        <end position="229"/>
    </location>
</feature>
<keyword evidence="1 3" id="KW-0378">Hydrolase</keyword>
<accession>A0ABV2QAK9</accession>
<evidence type="ECO:0000256" key="1">
    <source>
        <dbReference type="ARBA" id="ARBA00022801"/>
    </source>
</evidence>
<dbReference type="Proteomes" id="UP001549320">
    <property type="component" value="Unassembled WGS sequence"/>
</dbReference>
<evidence type="ECO:0000313" key="4">
    <source>
        <dbReference type="Proteomes" id="UP001549320"/>
    </source>
</evidence>
<dbReference type="PANTHER" id="PTHR43540">
    <property type="entry name" value="PEROXYUREIDOACRYLATE/UREIDOACRYLATE AMIDOHYDROLASE-RELATED"/>
    <property type="match status" value="1"/>
</dbReference>
<gene>
    <name evidence="3" type="ORF">ABIE13_003192</name>
</gene>
<dbReference type="InterPro" id="IPR036380">
    <property type="entry name" value="Isochorismatase-like_sf"/>
</dbReference>
<sequence length="236" mass="25146">MVVSQPTPPSGWSLASGQILWHCADKTFLPKIMSKDKAIIPATTALIVIDLQNDFLHPQGAYARGGDSNPPALLLPACVAEVARTLKAAGGMVATSQFTLWHDAAGEPMVSPHLKALRPYLSKGDFAAGSWGHANVDELQGLVDVTVNKVAYSAFFNTQLDWVLRRAGIDTVAVCGIVTNGGVASTVRDAHMRDYHAVVLSDGCAAFGEERHNTSLADMRNVAEVMSCQDFTQALA</sequence>
<dbReference type="InterPro" id="IPR050272">
    <property type="entry name" value="Isochorismatase-like_hydrls"/>
</dbReference>